<name>A0A2N1MYV0_9GLOM</name>
<protein>
    <submittedName>
        <fullName evidence="1">Uncharacterized protein</fullName>
    </submittedName>
</protein>
<proteinExistence type="predicted"/>
<gene>
    <name evidence="1" type="ORF">RhiirC2_784306</name>
</gene>
<accession>A0A2N1MYV0</accession>
<dbReference type="AlphaFoldDB" id="A0A2N1MYV0"/>
<comment type="caution">
    <text evidence="1">The sequence shown here is derived from an EMBL/GenBank/DDBJ whole genome shotgun (WGS) entry which is preliminary data.</text>
</comment>
<evidence type="ECO:0000313" key="1">
    <source>
        <dbReference type="EMBL" id="PKK66821.1"/>
    </source>
</evidence>
<evidence type="ECO:0000313" key="2">
    <source>
        <dbReference type="Proteomes" id="UP000233469"/>
    </source>
</evidence>
<dbReference type="VEuPathDB" id="FungiDB:RhiirFUN_020621"/>
<reference evidence="1 2" key="1">
    <citation type="submission" date="2016-04" db="EMBL/GenBank/DDBJ databases">
        <title>Genome analyses suggest a sexual origin of heterokaryosis in a supposedly ancient asexual fungus.</title>
        <authorList>
            <person name="Ropars J."/>
            <person name="Sedzielewska K."/>
            <person name="Noel J."/>
            <person name="Charron P."/>
            <person name="Farinelli L."/>
            <person name="Marton T."/>
            <person name="Kruger M."/>
            <person name="Pelin A."/>
            <person name="Brachmann A."/>
            <person name="Corradi N."/>
        </authorList>
    </citation>
    <scope>NUCLEOTIDE SEQUENCE [LARGE SCALE GENOMIC DNA]</scope>
    <source>
        <strain evidence="1 2">C2</strain>
    </source>
</reference>
<dbReference type="EMBL" id="LLXL01001043">
    <property type="protein sequence ID" value="PKK66821.1"/>
    <property type="molecule type" value="Genomic_DNA"/>
</dbReference>
<dbReference type="SUPFAM" id="SSF53098">
    <property type="entry name" value="Ribonuclease H-like"/>
    <property type="match status" value="1"/>
</dbReference>
<reference evidence="1 2" key="2">
    <citation type="submission" date="2017-10" db="EMBL/GenBank/DDBJ databases">
        <title>Extensive intraspecific genome diversity in a model arbuscular mycorrhizal fungus.</title>
        <authorList>
            <person name="Chen E.C.H."/>
            <person name="Morin E."/>
            <person name="Baudet D."/>
            <person name="Noel J."/>
            <person name="Ndikumana S."/>
            <person name="Charron P."/>
            <person name="St-Onge C."/>
            <person name="Giorgi J."/>
            <person name="Grigoriev I.V."/>
            <person name="Roux C."/>
            <person name="Martin F.M."/>
            <person name="Corradi N."/>
        </authorList>
    </citation>
    <scope>NUCLEOTIDE SEQUENCE [LARGE SCALE GENOMIC DNA]</scope>
    <source>
        <strain evidence="1 2">C2</strain>
    </source>
</reference>
<dbReference type="InterPro" id="IPR012337">
    <property type="entry name" value="RNaseH-like_sf"/>
</dbReference>
<dbReference type="Proteomes" id="UP000233469">
    <property type="component" value="Unassembled WGS sequence"/>
</dbReference>
<sequence>MVRMRKLRISNRDIVFLPYFAHQFNLYIGEIFKESTDLKTTLNHAIQLATYFRNANNKFFIAKLHDQQKETYSKYYTIAALGETWWNSYYEVCTSLLRIQQALQLFAINFKPPFNQTRKKTDQPCIKIEIFEIIDSKVLYPYCKILNILQRDKARLFQVIHGLAYLIQFWTNYEDTQLVAKLIIKLENR</sequence>
<organism evidence="1 2">
    <name type="scientific">Rhizophagus irregularis</name>
    <dbReference type="NCBI Taxonomy" id="588596"/>
    <lineage>
        <taxon>Eukaryota</taxon>
        <taxon>Fungi</taxon>
        <taxon>Fungi incertae sedis</taxon>
        <taxon>Mucoromycota</taxon>
        <taxon>Glomeromycotina</taxon>
        <taxon>Glomeromycetes</taxon>
        <taxon>Glomerales</taxon>
        <taxon>Glomeraceae</taxon>
        <taxon>Rhizophagus</taxon>
    </lineage>
</organism>
<dbReference type="VEuPathDB" id="FungiDB:RhiirA1_485383"/>